<feature type="signal peptide" evidence="2">
    <location>
        <begin position="1"/>
        <end position="20"/>
    </location>
</feature>
<sequence length="283" mass="30726">MKKSYLLLPIFFLASCTSSSDDDTSSNNSGNTNTNNNSPVLVTKMVSDGETSTYTYSGSKISQIKNITNGEITLFSYSGDLITQQITTGLSKSYKTTYSYDGSSRLSKKIYSETSLSSGTTSTVETNYNYLSSNSVKITYTASFTGSSAIRTGSKTATLNADGSLNSWTETASVPNNAGGFHSATGTLQPIVYDTKNIPFKNITGFLKIIDSEDENGSIHNIESYNHVLNYNDGAGSGEWGIFKSTYEYNNSGYPTKSVKTYYNKTGTGITNSELITYEYNHL</sequence>
<evidence type="ECO:0000313" key="3">
    <source>
        <dbReference type="EMBL" id="TQM18929.1"/>
    </source>
</evidence>
<dbReference type="PROSITE" id="PS51257">
    <property type="entry name" value="PROKAR_LIPOPROTEIN"/>
    <property type="match status" value="1"/>
</dbReference>
<keyword evidence="2" id="KW-0732">Signal</keyword>
<evidence type="ECO:0000313" key="4">
    <source>
        <dbReference type="Proteomes" id="UP000316437"/>
    </source>
</evidence>
<dbReference type="Proteomes" id="UP000316437">
    <property type="component" value="Unassembled WGS sequence"/>
</dbReference>
<protein>
    <recommendedName>
        <fullName evidence="5">YD repeat-containing protein</fullName>
    </recommendedName>
</protein>
<accession>A0A543EBQ2</accession>
<feature type="region of interest" description="Disordered" evidence="1">
    <location>
        <begin position="18"/>
        <end position="40"/>
    </location>
</feature>
<organism evidence="3 4">
    <name type="scientific">Chryseobacterium aquifrigidense</name>
    <dbReference type="NCBI Taxonomy" id="558021"/>
    <lineage>
        <taxon>Bacteria</taxon>
        <taxon>Pseudomonadati</taxon>
        <taxon>Bacteroidota</taxon>
        <taxon>Flavobacteriia</taxon>
        <taxon>Flavobacteriales</taxon>
        <taxon>Weeksellaceae</taxon>
        <taxon>Chryseobacterium group</taxon>
        <taxon>Chryseobacterium</taxon>
    </lineage>
</organism>
<evidence type="ECO:0008006" key="5">
    <source>
        <dbReference type="Google" id="ProtNLM"/>
    </source>
</evidence>
<keyword evidence="4" id="KW-1185">Reference proteome</keyword>
<name>A0A543EBQ2_9FLAO</name>
<dbReference type="EMBL" id="VFPD01000002">
    <property type="protein sequence ID" value="TQM18929.1"/>
    <property type="molecule type" value="Genomic_DNA"/>
</dbReference>
<reference evidence="3 4" key="1">
    <citation type="submission" date="2019-06" db="EMBL/GenBank/DDBJ databases">
        <title>Sorghum-associated microbial communities from plants grown in Nebraska, USA.</title>
        <authorList>
            <person name="Schachtman D."/>
        </authorList>
    </citation>
    <scope>NUCLEOTIDE SEQUENCE [LARGE SCALE GENOMIC DNA]</scope>
    <source>
        <strain evidence="3 4">110</strain>
    </source>
</reference>
<evidence type="ECO:0000256" key="2">
    <source>
        <dbReference type="SAM" id="SignalP"/>
    </source>
</evidence>
<dbReference type="RefSeq" id="WP_142018237.1">
    <property type="nucleotide sequence ID" value="NZ_VFPD01000002.1"/>
</dbReference>
<proteinExistence type="predicted"/>
<feature type="compositionally biased region" description="Low complexity" evidence="1">
    <location>
        <begin position="25"/>
        <end position="38"/>
    </location>
</feature>
<comment type="caution">
    <text evidence="3">The sequence shown here is derived from an EMBL/GenBank/DDBJ whole genome shotgun (WGS) entry which is preliminary data.</text>
</comment>
<evidence type="ECO:0000256" key="1">
    <source>
        <dbReference type="SAM" id="MobiDB-lite"/>
    </source>
</evidence>
<feature type="chain" id="PRO_5021869338" description="YD repeat-containing protein" evidence="2">
    <location>
        <begin position="21"/>
        <end position="283"/>
    </location>
</feature>
<gene>
    <name evidence="3" type="ORF">FB551_3324</name>
</gene>
<dbReference type="AlphaFoldDB" id="A0A543EBQ2"/>